<dbReference type="EMBL" id="CANHGI010000003">
    <property type="protein sequence ID" value="CAI5445117.1"/>
    <property type="molecule type" value="Genomic_DNA"/>
</dbReference>
<feature type="compositionally biased region" description="Acidic residues" evidence="1">
    <location>
        <begin position="39"/>
        <end position="63"/>
    </location>
</feature>
<name>A0A9P1MZ87_9PELO</name>
<feature type="region of interest" description="Disordered" evidence="1">
    <location>
        <begin position="165"/>
        <end position="710"/>
    </location>
</feature>
<dbReference type="AlphaFoldDB" id="A0A9P1MZ87"/>
<comment type="caution">
    <text evidence="2">The sequence shown here is derived from an EMBL/GenBank/DDBJ whole genome shotgun (WGS) entry which is preliminary data.</text>
</comment>
<feature type="compositionally biased region" description="Polar residues" evidence="1">
    <location>
        <begin position="197"/>
        <end position="212"/>
    </location>
</feature>
<feature type="compositionally biased region" description="Basic residues" evidence="1">
    <location>
        <begin position="681"/>
        <end position="690"/>
    </location>
</feature>
<feature type="region of interest" description="Disordered" evidence="1">
    <location>
        <begin position="1"/>
        <end position="86"/>
    </location>
</feature>
<feature type="compositionally biased region" description="Low complexity" evidence="1">
    <location>
        <begin position="413"/>
        <end position="429"/>
    </location>
</feature>
<keyword evidence="3" id="KW-1185">Reference proteome</keyword>
<proteinExistence type="predicted"/>
<evidence type="ECO:0000313" key="2">
    <source>
        <dbReference type="EMBL" id="CAI5445117.1"/>
    </source>
</evidence>
<feature type="compositionally biased region" description="Low complexity" evidence="1">
    <location>
        <begin position="667"/>
        <end position="679"/>
    </location>
</feature>
<feature type="compositionally biased region" description="Polar residues" evidence="1">
    <location>
        <begin position="300"/>
        <end position="347"/>
    </location>
</feature>
<feature type="compositionally biased region" description="Polar residues" evidence="1">
    <location>
        <begin position="492"/>
        <end position="502"/>
    </location>
</feature>
<evidence type="ECO:0000313" key="3">
    <source>
        <dbReference type="Proteomes" id="UP001152747"/>
    </source>
</evidence>
<feature type="compositionally biased region" description="Basic and acidic residues" evidence="1">
    <location>
        <begin position="74"/>
        <end position="86"/>
    </location>
</feature>
<feature type="compositionally biased region" description="Polar residues" evidence="1">
    <location>
        <begin position="1"/>
        <end position="21"/>
    </location>
</feature>
<feature type="compositionally biased region" description="Basic and acidic residues" evidence="1">
    <location>
        <begin position="380"/>
        <end position="397"/>
    </location>
</feature>
<reference evidence="2" key="1">
    <citation type="submission" date="2022-11" db="EMBL/GenBank/DDBJ databases">
        <authorList>
            <person name="Kikuchi T."/>
        </authorList>
    </citation>
    <scope>NUCLEOTIDE SEQUENCE</scope>
    <source>
        <strain evidence="2">PS1010</strain>
    </source>
</reference>
<feature type="compositionally biased region" description="Basic and acidic residues" evidence="1">
    <location>
        <begin position="556"/>
        <end position="566"/>
    </location>
</feature>
<feature type="compositionally biased region" description="Basic and acidic residues" evidence="1">
    <location>
        <begin position="214"/>
        <end position="227"/>
    </location>
</feature>
<feature type="compositionally biased region" description="Polar residues" evidence="1">
    <location>
        <begin position="540"/>
        <end position="555"/>
    </location>
</feature>
<evidence type="ECO:0000256" key="1">
    <source>
        <dbReference type="SAM" id="MobiDB-lite"/>
    </source>
</evidence>
<organism evidence="2 3">
    <name type="scientific">Caenorhabditis angaria</name>
    <dbReference type="NCBI Taxonomy" id="860376"/>
    <lineage>
        <taxon>Eukaryota</taxon>
        <taxon>Metazoa</taxon>
        <taxon>Ecdysozoa</taxon>
        <taxon>Nematoda</taxon>
        <taxon>Chromadorea</taxon>
        <taxon>Rhabditida</taxon>
        <taxon>Rhabditina</taxon>
        <taxon>Rhabditomorpha</taxon>
        <taxon>Rhabditoidea</taxon>
        <taxon>Rhabditidae</taxon>
        <taxon>Peloderinae</taxon>
        <taxon>Caenorhabditis</taxon>
    </lineage>
</organism>
<gene>
    <name evidence="2" type="ORF">CAMP_LOCUS7754</name>
</gene>
<dbReference type="InterPro" id="IPR035979">
    <property type="entry name" value="RBD_domain_sf"/>
</dbReference>
<feature type="compositionally biased region" description="Low complexity" evidence="1">
    <location>
        <begin position="437"/>
        <end position="446"/>
    </location>
</feature>
<sequence>MSVTQPADSGGPSDQQQTLQVDQKLADMNHQIGSWAQLMEEENEEEQFIEVSADEDEGTDEIDGAGNGESSSRSPEKRKFVPDDPPFRVQVTNISINHNKEEIFYFFGGDSNIKTFSFRPEKARAEFEFHSKIGLLEALERNDTEFQASILKVFPLRNHMAGKISARQSSDYGSHDSHNRYNNQNQYGGGNRRYQNDNYRGSHYNSQSSLNSEKLPRNYDKNYRDNRYQQNHYGTLPAGGIHNDRKNYNNYRGGHQNNYHNDRNNFKAPRHPNYDRQNSGPVPHQYRDNRYENQGGPIQRSGSYQHSNNNSRNNDYQQRQPQSINARSRTESHSTNFDQFSRTSSRMSIDEAGVPKPIQRKVSANPFGDAKPVDTQTKLLEIEKRQAEKERAEKEAAKQSNLNLNENDEQQHQEQNTSSHNHTNSSNSRSSKKLKKTSSNSNQSQNDGERRPSFDQGALPGTVTIKKRETTDTDKQRDDECSTPPVDPYQYPPTNQDTSNDSTPPPPPPTTIIPQQQKTGGKPIRPNNKPYVPKGGILQKSATVGQIDQNQSQNDGENRRQKDGKFHRNYSGGHRRPSFSGSENGKPPTGNRGAIVPKKAGNSNSATQNRGAAPQKQRLASKNDSKKNEEVKSPPAEPISTAPEPPVETVKTAAPESQKVEENSKNSSTQAAAASPSTTNQKKKDKKKERKKELTHLQNNKFSALLNCPQ</sequence>
<feature type="compositionally biased region" description="Basic and acidic residues" evidence="1">
    <location>
        <begin position="466"/>
        <end position="480"/>
    </location>
</feature>
<dbReference type="SUPFAM" id="SSF54928">
    <property type="entry name" value="RNA-binding domain, RBD"/>
    <property type="match status" value="1"/>
</dbReference>
<feature type="compositionally biased region" description="Polar residues" evidence="1">
    <location>
        <begin position="601"/>
        <end position="610"/>
    </location>
</feature>
<feature type="compositionally biased region" description="Basic residues" evidence="1">
    <location>
        <begin position="567"/>
        <end position="577"/>
    </location>
</feature>
<feature type="compositionally biased region" description="Basic and acidic residues" evidence="1">
    <location>
        <begin position="621"/>
        <end position="632"/>
    </location>
</feature>
<dbReference type="Proteomes" id="UP001152747">
    <property type="component" value="Unassembled WGS sequence"/>
</dbReference>
<accession>A0A9P1MZ87</accession>
<dbReference type="OrthoDB" id="48651at2759"/>
<protein>
    <submittedName>
        <fullName evidence="2">Uncharacterized protein</fullName>
    </submittedName>
</protein>
<dbReference type="GO" id="GO:0003676">
    <property type="term" value="F:nucleic acid binding"/>
    <property type="evidence" value="ECO:0007669"/>
    <property type="project" value="InterPro"/>
</dbReference>